<dbReference type="InterPro" id="IPR050905">
    <property type="entry name" value="Plant_NBS-LRR"/>
</dbReference>
<dbReference type="AlphaFoldDB" id="A0A834YY01"/>
<organism evidence="1 2">
    <name type="scientific">Tetracentron sinense</name>
    <name type="common">Spur-leaf</name>
    <dbReference type="NCBI Taxonomy" id="13715"/>
    <lineage>
        <taxon>Eukaryota</taxon>
        <taxon>Viridiplantae</taxon>
        <taxon>Streptophyta</taxon>
        <taxon>Embryophyta</taxon>
        <taxon>Tracheophyta</taxon>
        <taxon>Spermatophyta</taxon>
        <taxon>Magnoliopsida</taxon>
        <taxon>Trochodendrales</taxon>
        <taxon>Trochodendraceae</taxon>
        <taxon>Tetracentron</taxon>
    </lineage>
</organism>
<dbReference type="OrthoDB" id="3794806at2759"/>
<keyword evidence="2" id="KW-1185">Reference proteome</keyword>
<accession>A0A834YY01</accession>
<name>A0A834YY01_TETSI</name>
<dbReference type="Proteomes" id="UP000655225">
    <property type="component" value="Unassembled WGS sequence"/>
</dbReference>
<dbReference type="PANTHER" id="PTHR33463:SF198">
    <property type="entry name" value="RPP4C3"/>
    <property type="match status" value="1"/>
</dbReference>
<reference evidence="1 2" key="1">
    <citation type="submission" date="2020-04" db="EMBL/GenBank/DDBJ databases">
        <title>Plant Genome Project.</title>
        <authorList>
            <person name="Zhang R.-G."/>
        </authorList>
    </citation>
    <scope>NUCLEOTIDE SEQUENCE [LARGE SCALE GENOMIC DNA]</scope>
    <source>
        <strain evidence="1">YNK0</strain>
        <tissue evidence="1">Leaf</tissue>
    </source>
</reference>
<dbReference type="Gene3D" id="1.10.10.10">
    <property type="entry name" value="Winged helix-like DNA-binding domain superfamily/Winged helix DNA-binding domain"/>
    <property type="match status" value="1"/>
</dbReference>
<dbReference type="OMA" id="DANHEVF"/>
<evidence type="ECO:0000313" key="2">
    <source>
        <dbReference type="Proteomes" id="UP000655225"/>
    </source>
</evidence>
<dbReference type="InterPro" id="IPR036388">
    <property type="entry name" value="WH-like_DNA-bd_sf"/>
</dbReference>
<evidence type="ECO:0000313" key="1">
    <source>
        <dbReference type="EMBL" id="KAF8395845.1"/>
    </source>
</evidence>
<comment type="caution">
    <text evidence="1">The sequence shown here is derived from an EMBL/GenBank/DDBJ whole genome shotgun (WGS) entry which is preliminary data.</text>
</comment>
<protein>
    <submittedName>
        <fullName evidence="1">Uncharacterized protein</fullName>
    </submittedName>
</protein>
<gene>
    <name evidence="1" type="ORF">HHK36_019799</name>
</gene>
<proteinExistence type="predicted"/>
<dbReference type="PANTHER" id="PTHR33463">
    <property type="entry name" value="NB-ARC DOMAIN-CONTAINING PROTEIN-RELATED"/>
    <property type="match status" value="1"/>
</dbReference>
<dbReference type="EMBL" id="JABCRI010000013">
    <property type="protein sequence ID" value="KAF8395845.1"/>
    <property type="molecule type" value="Genomic_DNA"/>
</dbReference>
<sequence>MAEQDANHEVFTCLRLSYDYLKGEETKACFLLCYLFPEDHQIEIEDLARYGRGQRLFQDVDTMEEARGRAHTSIKNLKASCLLLDGFKKDFVKMHDDVRHVAKTFASKDKHVLVRACMCSKDWPNKETFEHDTEISLTDNNIFELPLGCRSLKTIPPNVILSLSQLEELDMADGFAQWEAVKEEVLALLS</sequence>